<sequence length="2256" mass="251892">MVNESKNMYIPEDTLENHQGSDYSPPPPLPPPALTNELSGVGDHGGGGGGANHGVGVVGLAPEHIATPGAALSWQAAIDAARQAKIMGNPASGGGAGLGTGGGGPISTASSTQRKRQHYSSKPKKQTTTTATRPPRALLCLTLKNPIRRACISIVEWKPFEIIILMTIFANCVALAVYIPFPEDDSNATNSNLERVEYLFLIIFTVEAFLKVIAYGLLFHPNAYLRNGWNLLDFIIVVVGLFSAILEQATKGDGGTPIGGKAAGFDVKALRAFRVLRPLRLVSGVPSLQVVLNSIIKAMVPLLHIALLVLFVIIIYAIIGLELFMGKMHKTCSNHIGTIAEEKPAPCAPDGAFGRHCKHNGTVCRVGWEGPNDGITNFDNFAFAMLTVFQCITMEGWTDVLYWVNDAVGYKWPWVYFVTLIIIGSFFVLNLVLGVLSGEFSKEREKAKARGDFQKLREKQQLEEDLKGYLDWITQAEDIDPENEEEGMDDDKPRNLSMPASENESVNTDNAPGGDVEGETCCTRLANRISKSKFSRYSRRWNRLCRRKCRAGVKSQVFYWLVIFLVFLNTLTIASEHHKQPQWLTDVQDIANKVLLALFTGEMLLKMYSLGLQAYFVSLFNRFDSFVVCGGILETILVETKIMSPLGISVLRCVRLLRIFKITRYWNSLSNLVASLLNSVRSIASLLLLLFLFIIIFSLLGMQLFGGKFNFDETRRSTFDNFPQSLLTVFQILTGEDWNSVMYDGIMAYGGPSFPGMLVCIYFIILFICGNYILLNVFLAIAVDNLADAESLTSAQKEEEEEKERKKLARLASPEKRHANEKPPLEEKKKEKKKKKKKEKIELKSITSDGEANTATKITMDDYCGEENEEKNPYPANDYIGDDEDEEPEMPVGPRPRPLSDVQLKEKAVPMPEARAFFVFSHTNKFRVLCHKIVNHNIFTNLILFFILLSSISLAAEDPVKNDSYRNRILGYADHVFTGLFTIEIILKMTAYGAFVHKGSFCRNYFNILDLVVVSVSLISSGIQSSAINVVKILRVLRVLRPLRAINRAKGLKHVVQCVFVAIRTIGNIVIVTTLLQFMFACIGVQLFKGKFFFCTDSSKQTQADCRGSYIMYKDGDVGKPERANRLWKNNDFNFDNVLQGMMALFAVSTFEGWPELLYRAIDSHTEDVGPVYNYRVVISIFFIIYIIIIAFFMMNIFVGFVIVTFQEQGEQEYKNCELDKNQRQCVEYALKARPLRRYIPKNPYQYKVWYVVNSTYFEYLMFTLILLNTICLAMQHHGQTKNFNDAMNILNMLFTGLFTVEMILKLIAFKPRGYFSDPWNVFDFLIVIGSIIDVILSEISGLQNSEENARISITFFRLFRVMRLVKLLSRGEGIRTLLWTFIKSFQALPYVALLIVMLFFIYAVIGMQMFGKIALRDHTQINRNNNFQTFPQAVLLLFRCATGEAWQEIMLACSLDRPCEKGSTNENNMTRTDEDCGSQFAIIYFVSFYMLCAFLIINLFVAVIMDNFDYLTRDWSILGPHHLDEFKRIWAEYDPEAKGRIKHLDVVTLLRRIQPPLGFGKLCPHRVACKRLVSMNMPLNSDGTVMFNATLFALVRTALRIKTDGNLEQANEELRAIVKKIWKRTSMKLLDQVVPPAGDDEVTVGKFYATFLIQEYFRKFKKRKEQGLVAKVAPKTALSLQAGLRTLHDIGPEIRRAISGDLTVEEELDKDMKEPVSAVSEDDIFRRTGGLFSNHVNYYNQSDGRASFPQSFTTQRPLHISQKGSPCEGDSPSHEKLVDSTTFTPSSYSSSGSNANINNANNTGMVGVAPQGISRCPSISTVDGQTGPPLTPILLPRSAWCFPPKSSDSSDSRLPFIRRGEGSTEETYDESFGDDREYRGDDHSLSSDMLVYHDETCKQLNPMEEGEEVADRRGGGWQSPRRVFLCPTTLARRSSFHLECLRRQSRPDVSQKTSVPLHLVHHQALAVAGLSPLLGRSHSPTLFSRLCSSPPASPTAHGSDASYQRVPSLRLEGSNSHEKLNTSLPSVNCGPWYNDSNGNSRGPSPSLGVSNQRPRPVSLTVPSLLGKDSSSLCHGSAGSLVEAVLISEGLGHFAQDPSFIEVTKAELADACDMTIEEMEHAANNILNSNAAAANATPSASSTSQHSPNGNLLPFHTAAAASHRDPVVREGGAEAGGSRGSVHGPSSLEERQELLAEGRGRDEEEEEEEEEEQQEEEEEEEEVAAGQHRSSVAIGGARQRNSRLLEEEDTECVTSL</sequence>
<dbReference type="GeneTree" id="ENSGT00940000156127"/>
<dbReference type="GO" id="GO:0023052">
    <property type="term" value="P:signaling"/>
    <property type="evidence" value="ECO:0007669"/>
    <property type="project" value="UniProtKB-ARBA"/>
</dbReference>
<evidence type="ECO:0000256" key="33">
    <source>
        <dbReference type="SAM" id="Phobius"/>
    </source>
</evidence>
<accession>A0AAQ4QL22</accession>
<dbReference type="GO" id="GO:0046872">
    <property type="term" value="F:metal ion binding"/>
    <property type="evidence" value="ECO:0007669"/>
    <property type="project" value="UniProtKB-KW"/>
</dbReference>
<feature type="binding site" evidence="29">
    <location>
        <position position="1152"/>
    </location>
    <ligand>
        <name>Ca(2+)</name>
        <dbReference type="ChEBI" id="CHEBI:29108"/>
    </ligand>
</feature>
<evidence type="ECO:0000256" key="15">
    <source>
        <dbReference type="ARBA" id="ARBA00022989"/>
    </source>
</evidence>
<dbReference type="InterPro" id="IPR005821">
    <property type="entry name" value="Ion_trans_dom"/>
</dbReference>
<reference evidence="35 36" key="1">
    <citation type="journal article" date="2021" name="G3 (Bethesda)">
        <title>Improved contiguity of the threespine stickleback genome using long-read sequencing.</title>
        <authorList>
            <person name="Nath S."/>
            <person name="Shaw D.E."/>
            <person name="White M.A."/>
        </authorList>
    </citation>
    <scope>NUCLEOTIDE SEQUENCE [LARGE SCALE GENOMIC DNA]</scope>
    <source>
        <strain evidence="35 36">Lake Benthic</strain>
    </source>
</reference>
<feature type="compositionally biased region" description="Polar residues" evidence="32">
    <location>
        <begin position="498"/>
        <end position="510"/>
    </location>
</feature>
<feature type="transmembrane region" description="Helical" evidence="33">
    <location>
        <begin position="162"/>
        <end position="179"/>
    </location>
</feature>
<evidence type="ECO:0000256" key="18">
    <source>
        <dbReference type="ARBA" id="ARBA00023136"/>
    </source>
</evidence>
<feature type="transmembrane region" description="Helical" evidence="33">
    <location>
        <begin position="938"/>
        <end position="956"/>
    </location>
</feature>
<comment type="function">
    <text evidence="31">Voltage-sensitive calcium channels (VSCC) mediate the entry of calcium ions into excitable cells and are also involved in a variety of calcium-dependent processes, including muscle contraction, hormone or neurotransmitter release, gene expression, cell motility, cell division and cell death.</text>
</comment>
<dbReference type="GO" id="GO:0098703">
    <property type="term" value="P:calcium ion import across plasma membrane"/>
    <property type="evidence" value="ECO:0007669"/>
    <property type="project" value="TreeGrafter"/>
</dbReference>
<dbReference type="FunFam" id="1.10.238.10:FF:000063">
    <property type="entry name" value="Voltage-dependent N-type calcium channel subunit alpha"/>
    <property type="match status" value="1"/>
</dbReference>
<keyword evidence="15 33" id="KW-1133">Transmembrane helix</keyword>
<evidence type="ECO:0000256" key="9">
    <source>
        <dbReference type="ARBA" id="ARBA00022692"/>
    </source>
</evidence>
<feature type="transmembrane region" description="Helical" evidence="33">
    <location>
        <begin position="686"/>
        <end position="705"/>
    </location>
</feature>
<evidence type="ECO:0000256" key="6">
    <source>
        <dbReference type="ARBA" id="ARBA00022553"/>
    </source>
</evidence>
<dbReference type="Pfam" id="PF16885">
    <property type="entry name" value="CAC1F_C"/>
    <property type="match status" value="2"/>
</dbReference>
<evidence type="ECO:0000256" key="7">
    <source>
        <dbReference type="ARBA" id="ARBA00022568"/>
    </source>
</evidence>
<feature type="compositionally biased region" description="Basic and acidic residues" evidence="32">
    <location>
        <begin position="2188"/>
        <end position="2202"/>
    </location>
</feature>
<keyword evidence="13" id="KW-0112">Calmodulin-binding</keyword>
<comment type="subcellular location">
    <subcellularLocation>
        <location evidence="24">Cell membrane</location>
        <location evidence="24">Sarcolemma</location>
        <location evidence="24">T-tubule</location>
    </subcellularLocation>
    <subcellularLocation>
        <location evidence="2">Cell membrane</location>
        <location evidence="2">Sarcolemma</location>
        <topology evidence="2">Multi-pass membrane protein</topology>
    </subcellularLocation>
    <subcellularLocation>
        <location evidence="1">Cell projection</location>
        <location evidence="1">Dendrite</location>
    </subcellularLocation>
    <subcellularLocation>
        <location evidence="31">Membrane</location>
        <topology evidence="31">Multi-pass membrane protein</topology>
    </subcellularLocation>
    <subcellularLocation>
        <location evidence="3">Perikaryon</location>
    </subcellularLocation>
    <subcellularLocation>
        <location evidence="26">Postsynaptic density membrane</location>
    </subcellularLocation>
</comment>
<evidence type="ECO:0000256" key="21">
    <source>
        <dbReference type="ARBA" id="ARBA00023257"/>
    </source>
</evidence>
<feature type="transmembrane region" description="Helical" evidence="33">
    <location>
        <begin position="1181"/>
        <end position="1206"/>
    </location>
</feature>
<evidence type="ECO:0000256" key="17">
    <source>
        <dbReference type="ARBA" id="ARBA00023065"/>
    </source>
</evidence>
<feature type="transmembrane region" description="Helical" evidence="33">
    <location>
        <begin position="756"/>
        <end position="783"/>
    </location>
</feature>
<feature type="glycosylation site" description="N-linked (GlcNAc...) asparagine" evidence="30">
    <location>
        <position position="360"/>
    </location>
</feature>
<evidence type="ECO:0000256" key="10">
    <source>
        <dbReference type="ARBA" id="ARBA00022723"/>
    </source>
</evidence>
<dbReference type="Gene3D" id="6.10.250.2180">
    <property type="match status" value="1"/>
</dbReference>
<keyword evidence="22" id="KW-0966">Cell projection</keyword>
<dbReference type="Gene3D" id="1.20.120.350">
    <property type="entry name" value="Voltage-gated potassium channels. Chain C"/>
    <property type="match status" value="4"/>
</dbReference>
<keyword evidence="18 33" id="KW-0472">Membrane</keyword>
<dbReference type="InterPro" id="IPR031649">
    <property type="entry name" value="GPHH_dom"/>
</dbReference>
<dbReference type="Gene3D" id="6.10.250.2500">
    <property type="match status" value="1"/>
</dbReference>
<evidence type="ECO:0000256" key="30">
    <source>
        <dbReference type="PIRSR" id="PIRSR602077-3"/>
    </source>
</evidence>
<evidence type="ECO:0000256" key="19">
    <source>
        <dbReference type="ARBA" id="ARBA00023157"/>
    </source>
</evidence>
<feature type="region of interest" description="Disordered" evidence="32">
    <location>
        <begin position="481"/>
        <end position="513"/>
    </location>
</feature>
<feature type="region of interest" description="Disordered" evidence="32">
    <location>
        <begin position="1852"/>
        <end position="1881"/>
    </location>
</feature>
<dbReference type="SUPFAM" id="SSF81324">
    <property type="entry name" value="Voltage-gated potassium channels"/>
    <property type="match status" value="4"/>
</dbReference>
<feature type="transmembrane region" description="Helical" evidence="33">
    <location>
        <begin position="230"/>
        <end position="246"/>
    </location>
</feature>
<dbReference type="Pfam" id="PF00520">
    <property type="entry name" value="Ion_trans"/>
    <property type="match status" value="4"/>
</dbReference>
<dbReference type="Pfam" id="PF08763">
    <property type="entry name" value="Ca_chan_IQ"/>
    <property type="match status" value="1"/>
</dbReference>
<feature type="compositionally biased region" description="Polar residues" evidence="32">
    <location>
        <begin position="2035"/>
        <end position="2054"/>
    </location>
</feature>
<dbReference type="GO" id="GO:0098839">
    <property type="term" value="C:postsynaptic density membrane"/>
    <property type="evidence" value="ECO:0007669"/>
    <property type="project" value="UniProtKB-SubCell"/>
</dbReference>
<dbReference type="FunFam" id="1.20.120.350:FF:000020">
    <property type="entry name" value="Voltage-dependent L-type calcium channel subunit alpha"/>
    <property type="match status" value="1"/>
</dbReference>
<dbReference type="FunFam" id="1.20.120.350:FF:000010">
    <property type="entry name" value="Voltage-dependent L-type calcium channel subunit alpha"/>
    <property type="match status" value="1"/>
</dbReference>
<feature type="compositionally biased region" description="Basic and acidic residues" evidence="32">
    <location>
        <begin position="813"/>
        <end position="829"/>
    </location>
</feature>
<evidence type="ECO:0000256" key="32">
    <source>
        <dbReference type="SAM" id="MobiDB-lite"/>
    </source>
</evidence>
<evidence type="ECO:0000259" key="34">
    <source>
        <dbReference type="SMART" id="SM01062"/>
    </source>
</evidence>
<keyword evidence="23" id="KW-0407">Ion channel</keyword>
<dbReference type="Proteomes" id="UP000007635">
    <property type="component" value="Chromosome IV"/>
</dbReference>
<evidence type="ECO:0000256" key="23">
    <source>
        <dbReference type="ARBA" id="ARBA00023303"/>
    </source>
</evidence>
<evidence type="ECO:0000256" key="5">
    <source>
        <dbReference type="ARBA" id="ARBA00022475"/>
    </source>
</evidence>
<evidence type="ECO:0000256" key="11">
    <source>
        <dbReference type="ARBA" id="ARBA00022737"/>
    </source>
</evidence>
<keyword evidence="10 29" id="KW-0479">Metal-binding</keyword>
<feature type="compositionally biased region" description="Gly residues" evidence="32">
    <location>
        <begin position="42"/>
        <end position="55"/>
    </location>
</feature>
<dbReference type="FunFam" id="1.10.287.70:FF:000021">
    <property type="entry name" value="Voltage-dependent L-type calcium channel subunit alpha"/>
    <property type="match status" value="1"/>
</dbReference>
<feature type="region of interest" description="Disordered" evidence="32">
    <location>
        <begin position="1"/>
        <end position="55"/>
    </location>
</feature>
<dbReference type="Pfam" id="PF16905">
    <property type="entry name" value="GPHH"/>
    <property type="match status" value="1"/>
</dbReference>
<dbReference type="InterPro" id="IPR002077">
    <property type="entry name" value="VDCCAlpha1"/>
</dbReference>
<feature type="binding site" evidence="29">
    <location>
        <position position="395"/>
    </location>
    <ligand>
        <name>Ca(2+)</name>
        <dbReference type="ChEBI" id="CHEBI:29108"/>
    </ligand>
</feature>
<comment type="function">
    <text evidence="28">Pore-forming, alpha-1C subunit of the voltage-gated calcium channel that gives rise to L-type calcium currents. Mediates influx of calcium ions into the cytoplasm, and thereby triggers calcium release from the sarcoplasm. Plays an important role in excitation-contraction coupling in the heart. Required for normal heart development and normal regulation of heart rhythm. Required for normal contraction of smooth muscle cells in blood vessels and in the intestine. Essential for normal blood pressure regulation via its role in the contraction of arterial smooth muscle cells. Long-lasting (L-type) calcium channels belong to the 'high-voltage activated' (HVA) group.</text>
</comment>
<feature type="transmembrane region" description="Helical" evidence="33">
    <location>
        <begin position="199"/>
        <end position="218"/>
    </location>
</feature>
<evidence type="ECO:0000313" key="36">
    <source>
        <dbReference type="Proteomes" id="UP000007635"/>
    </source>
</evidence>
<name>A0AAQ4QL22_GASAC</name>
<evidence type="ECO:0000256" key="4">
    <source>
        <dbReference type="ARBA" id="ARBA00022448"/>
    </source>
</evidence>
<feature type="compositionally biased region" description="Basic residues" evidence="32">
    <location>
        <begin position="113"/>
        <end position="125"/>
    </location>
</feature>
<evidence type="ECO:0000256" key="16">
    <source>
        <dbReference type="ARBA" id="ARBA00023018"/>
    </source>
</evidence>
<dbReference type="PRINTS" id="PR01630">
    <property type="entry name" value="LVDCCALPHA1"/>
</dbReference>
<feature type="compositionally biased region" description="Pro residues" evidence="32">
    <location>
        <begin position="24"/>
        <end position="33"/>
    </location>
</feature>
<keyword evidence="21" id="KW-0628">Postsynaptic cell membrane</keyword>
<dbReference type="GO" id="GO:0030315">
    <property type="term" value="C:T-tubule"/>
    <property type="evidence" value="ECO:0007669"/>
    <property type="project" value="UniProtKB-SubCell"/>
</dbReference>
<evidence type="ECO:0000313" key="35">
    <source>
        <dbReference type="Ensembl" id="ENSGACP00000051969.1"/>
    </source>
</evidence>
<dbReference type="PRINTS" id="PR00167">
    <property type="entry name" value="CACHANNEL"/>
</dbReference>
<evidence type="ECO:0000256" key="8">
    <source>
        <dbReference type="ARBA" id="ARBA00022673"/>
    </source>
</evidence>
<keyword evidence="14 31" id="KW-0851">Voltage-gated channel</keyword>
<reference evidence="35" key="3">
    <citation type="submission" date="2025-09" db="UniProtKB">
        <authorList>
            <consortium name="Ensembl"/>
        </authorList>
    </citation>
    <scope>IDENTIFICATION</scope>
</reference>
<feature type="compositionally biased region" description="Acidic residues" evidence="32">
    <location>
        <begin position="2203"/>
        <end position="2223"/>
    </location>
</feature>
<proteinExistence type="inferred from homology"/>
<evidence type="ECO:0000256" key="26">
    <source>
        <dbReference type="ARBA" id="ARBA00034112"/>
    </source>
</evidence>
<keyword evidence="36" id="KW-1185">Reference proteome</keyword>
<dbReference type="FunFam" id="1.20.120.350:FF:000001">
    <property type="entry name" value="Voltage-dependent L-type calcium channel subunit alpha"/>
    <property type="match status" value="1"/>
</dbReference>
<comment type="similarity">
    <text evidence="25">Belongs to the calcium channel alpha-1 subunit (TC 1.A.1.11) family. CACNA1C subfamily.</text>
</comment>
<dbReference type="PANTHER" id="PTHR45628:SF10">
    <property type="entry name" value="VOLTAGE-DEPENDENT L-TYPE CALCIUM CHANNEL SUBUNIT ALPHA-1C"/>
    <property type="match status" value="1"/>
</dbReference>
<evidence type="ECO:0000256" key="3">
    <source>
        <dbReference type="ARBA" id="ARBA00004484"/>
    </source>
</evidence>
<feature type="transmembrane region" description="Helical" evidence="33">
    <location>
        <begin position="1482"/>
        <end position="1506"/>
    </location>
</feature>
<feature type="transmembrane region" description="Helical" evidence="33">
    <location>
        <begin position="414"/>
        <end position="436"/>
    </location>
</feature>
<keyword evidence="20 30" id="KW-0325">Glycoprotein</keyword>
<evidence type="ECO:0000256" key="14">
    <source>
        <dbReference type="ARBA" id="ARBA00022882"/>
    </source>
</evidence>
<evidence type="ECO:0000256" key="29">
    <source>
        <dbReference type="PIRSR" id="PIRSR602077-1"/>
    </source>
</evidence>
<keyword evidence="5" id="KW-1003">Cell membrane</keyword>
<evidence type="ECO:0000256" key="24">
    <source>
        <dbReference type="ARBA" id="ARBA00024012"/>
    </source>
</evidence>
<evidence type="ECO:0000256" key="31">
    <source>
        <dbReference type="RuleBase" id="RU003808"/>
    </source>
</evidence>
<organism evidence="35 36">
    <name type="scientific">Gasterosteus aculeatus aculeatus</name>
    <name type="common">three-spined stickleback</name>
    <dbReference type="NCBI Taxonomy" id="481459"/>
    <lineage>
        <taxon>Eukaryota</taxon>
        <taxon>Metazoa</taxon>
        <taxon>Chordata</taxon>
        <taxon>Craniata</taxon>
        <taxon>Vertebrata</taxon>
        <taxon>Euteleostomi</taxon>
        <taxon>Actinopterygii</taxon>
        <taxon>Neopterygii</taxon>
        <taxon>Teleostei</taxon>
        <taxon>Neoteleostei</taxon>
        <taxon>Acanthomorphata</taxon>
        <taxon>Eupercaria</taxon>
        <taxon>Perciformes</taxon>
        <taxon>Cottioidei</taxon>
        <taxon>Gasterosteales</taxon>
        <taxon>Gasterosteidae</taxon>
        <taxon>Gasterosteus</taxon>
    </lineage>
</organism>
<dbReference type="PRINTS" id="PR01635">
    <property type="entry name" value="LVDCCALPHA1C"/>
</dbReference>
<feature type="compositionally biased region" description="Low complexity" evidence="32">
    <location>
        <begin position="1787"/>
        <end position="1797"/>
    </location>
</feature>
<dbReference type="Gene3D" id="1.10.287.70">
    <property type="match status" value="4"/>
</dbReference>
<evidence type="ECO:0000256" key="27">
    <source>
        <dbReference type="ARBA" id="ARBA00036634"/>
    </source>
</evidence>
<keyword evidence="6" id="KW-0597">Phosphoprotein</keyword>
<keyword evidence="8 31" id="KW-0107">Calcium channel</keyword>
<feature type="transmembrane region" description="Helical" evidence="33">
    <location>
        <begin position="1257"/>
        <end position="1275"/>
    </location>
</feature>
<evidence type="ECO:0000256" key="20">
    <source>
        <dbReference type="ARBA" id="ARBA00023180"/>
    </source>
</evidence>
<feature type="transmembrane region" description="Helical" evidence="33">
    <location>
        <begin position="976"/>
        <end position="996"/>
    </location>
</feature>
<feature type="transmembrane region" description="Helical" evidence="33">
    <location>
        <begin position="302"/>
        <end position="324"/>
    </location>
</feature>
<evidence type="ECO:0000256" key="1">
    <source>
        <dbReference type="ARBA" id="ARBA00004279"/>
    </source>
</evidence>
<keyword evidence="19" id="KW-1015">Disulfide bond</keyword>
<dbReference type="GO" id="GO:0005891">
    <property type="term" value="C:voltage-gated calcium channel complex"/>
    <property type="evidence" value="ECO:0007669"/>
    <property type="project" value="InterPro"/>
</dbReference>
<dbReference type="FunFam" id="1.20.120.350:FF:000006">
    <property type="entry name" value="Voltage-dependent L-type calcium channel subunit alpha"/>
    <property type="match status" value="1"/>
</dbReference>
<feature type="transmembrane region" description="Helical" evidence="33">
    <location>
        <begin position="594"/>
        <end position="617"/>
    </location>
</feature>
<feature type="transmembrane region" description="Helical" evidence="33">
    <location>
        <begin position="381"/>
        <end position="402"/>
    </location>
</feature>
<evidence type="ECO:0000256" key="2">
    <source>
        <dbReference type="ARBA" id="ARBA00004415"/>
    </source>
</evidence>
<dbReference type="InterPro" id="IPR014873">
    <property type="entry name" value="VDCC_a1su_IQ"/>
</dbReference>
<comment type="catalytic activity">
    <reaction evidence="27">
        <text>Ca(2+)(in) = Ca(2+)(out)</text>
        <dbReference type="Rhea" id="RHEA:29671"/>
        <dbReference type="ChEBI" id="CHEBI:29108"/>
    </reaction>
</comment>
<feature type="compositionally biased region" description="Gly residues" evidence="32">
    <location>
        <begin position="92"/>
        <end position="105"/>
    </location>
</feature>
<keyword evidence="17" id="KW-0406">Ion transport</keyword>
<protein>
    <recommendedName>
        <fullName evidence="31">Voltage-dependent L-type calcium channel subunit alpha</fullName>
    </recommendedName>
</protein>
<evidence type="ECO:0000256" key="25">
    <source>
        <dbReference type="ARBA" id="ARBA00024028"/>
    </source>
</evidence>
<feature type="transmembrane region" description="Helical" evidence="33">
    <location>
        <begin position="1320"/>
        <end position="1337"/>
    </location>
</feature>
<feature type="region of interest" description="Disordered" evidence="32">
    <location>
        <begin position="2032"/>
        <end position="2060"/>
    </location>
</feature>
<keyword evidence="12 29" id="KW-0106">Calcium</keyword>
<feature type="region of interest" description="Disordered" evidence="32">
    <location>
        <begin position="92"/>
        <end position="131"/>
    </location>
</feature>
<keyword evidence="9 33" id="KW-0812">Transmembrane</keyword>
<dbReference type="InterPro" id="IPR031688">
    <property type="entry name" value="CAC1F_C"/>
</dbReference>
<feature type="region of interest" description="Disordered" evidence="32">
    <location>
        <begin position="2169"/>
        <end position="2256"/>
    </location>
</feature>
<evidence type="ECO:0000256" key="13">
    <source>
        <dbReference type="ARBA" id="ARBA00022860"/>
    </source>
</evidence>
<keyword evidence="11" id="KW-0677">Repeat</keyword>
<dbReference type="SMART" id="SM01062">
    <property type="entry name" value="Ca_chan_IQ"/>
    <property type="match status" value="1"/>
</dbReference>
<feature type="compositionally biased region" description="Acidic residues" evidence="32">
    <location>
        <begin position="2246"/>
        <end position="2256"/>
    </location>
</feature>
<dbReference type="GO" id="GO:0030425">
    <property type="term" value="C:dendrite"/>
    <property type="evidence" value="ECO:0007669"/>
    <property type="project" value="UniProtKB-SubCell"/>
</dbReference>
<dbReference type="InterPro" id="IPR050599">
    <property type="entry name" value="VDCC_alpha-1_subunit"/>
</dbReference>
<reference evidence="35" key="2">
    <citation type="submission" date="2025-08" db="UniProtKB">
        <authorList>
            <consortium name="Ensembl"/>
        </authorList>
    </citation>
    <scope>IDENTIFICATION</scope>
</reference>
<evidence type="ECO:0000256" key="22">
    <source>
        <dbReference type="ARBA" id="ARBA00023273"/>
    </source>
</evidence>
<feature type="transmembrane region" description="Helical" evidence="33">
    <location>
        <begin position="1054"/>
        <end position="1083"/>
    </location>
</feature>
<feature type="region of interest" description="Disordered" evidence="32">
    <location>
        <begin position="1760"/>
        <end position="1797"/>
    </location>
</feature>
<feature type="binding site" evidence="29">
    <location>
        <position position="736"/>
    </location>
    <ligand>
        <name>Ca(2+)</name>
        <dbReference type="ChEBI" id="CHEBI:29108"/>
    </ligand>
</feature>
<feature type="transmembrane region" description="Helical" evidence="33">
    <location>
        <begin position="1386"/>
        <end position="1406"/>
    </location>
</feature>
<feature type="region of interest" description="Disordered" evidence="32">
    <location>
        <begin position="794"/>
        <end position="846"/>
    </location>
</feature>
<feature type="compositionally biased region" description="Acidic residues" evidence="32">
    <location>
        <begin position="1864"/>
        <end position="1873"/>
    </location>
</feature>
<dbReference type="FunFam" id="1.10.287.70:FF:000009">
    <property type="entry name" value="Voltage-dependent L-type calcium channel subunit alpha"/>
    <property type="match status" value="1"/>
</dbReference>
<dbReference type="GO" id="GO:0007154">
    <property type="term" value="P:cell communication"/>
    <property type="evidence" value="ECO:0007669"/>
    <property type="project" value="UniProtKB-ARBA"/>
</dbReference>
<feature type="domain" description="Voltage-dependent calcium channel alpha-1 subunit IQ" evidence="34">
    <location>
        <begin position="1640"/>
        <end position="1674"/>
    </location>
</feature>
<dbReference type="Ensembl" id="ENSGACT00000053395.1">
    <property type="protein sequence ID" value="ENSGACP00000051969.1"/>
    <property type="gene ID" value="ENSGACG00000019694.3"/>
</dbReference>
<dbReference type="InterPro" id="IPR027359">
    <property type="entry name" value="Volt_channel_dom_sf"/>
</dbReference>
<dbReference type="GO" id="GO:0043204">
    <property type="term" value="C:perikaryon"/>
    <property type="evidence" value="ECO:0007669"/>
    <property type="project" value="UniProtKB-SubCell"/>
</dbReference>
<dbReference type="InterPro" id="IPR005451">
    <property type="entry name" value="VDCC_L_a1csu"/>
</dbReference>
<evidence type="ECO:0000256" key="12">
    <source>
        <dbReference type="ARBA" id="ARBA00022837"/>
    </source>
</evidence>
<keyword evidence="16" id="KW-0770">Synapse</keyword>
<dbReference type="GO" id="GO:0042391">
    <property type="term" value="P:regulation of membrane potential"/>
    <property type="evidence" value="ECO:0007669"/>
    <property type="project" value="UniProtKB-ARBA"/>
</dbReference>
<keyword evidence="4" id="KW-0813">Transport</keyword>
<feature type="transmembrane region" description="Helical" evidence="33">
    <location>
        <begin position="557"/>
        <end position="574"/>
    </location>
</feature>
<dbReference type="GO" id="GO:0005516">
    <property type="term" value="F:calmodulin binding"/>
    <property type="evidence" value="ECO:0007669"/>
    <property type="project" value="UniProtKB-KW"/>
</dbReference>
<dbReference type="GO" id="GO:0008331">
    <property type="term" value="F:high voltage-gated calcium channel activity"/>
    <property type="evidence" value="ECO:0007669"/>
    <property type="project" value="TreeGrafter"/>
</dbReference>
<dbReference type="PANTHER" id="PTHR45628">
    <property type="entry name" value="VOLTAGE-DEPENDENT CALCIUM CHANNEL TYPE A SUBUNIT ALPHA-1"/>
    <property type="match status" value="1"/>
</dbReference>
<evidence type="ECO:0000256" key="28">
    <source>
        <dbReference type="ARBA" id="ARBA00045450"/>
    </source>
</evidence>
<feature type="transmembrane region" description="Helical" evidence="33">
    <location>
        <begin position="1287"/>
        <end position="1308"/>
    </location>
</feature>
<keyword evidence="7 31" id="KW-0109">Calcium transport</keyword>
<dbReference type="InterPro" id="IPR005446">
    <property type="entry name" value="VDCC_L_a1su"/>
</dbReference>